<dbReference type="OrthoDB" id="9812433at2"/>
<dbReference type="SUPFAM" id="SSF52540">
    <property type="entry name" value="P-loop containing nucleoside triphosphate hydrolases"/>
    <property type="match status" value="1"/>
</dbReference>
<evidence type="ECO:0000256" key="14">
    <source>
        <dbReference type="ARBA" id="ARBA00023137"/>
    </source>
</evidence>
<evidence type="ECO:0000256" key="11">
    <source>
        <dbReference type="ARBA" id="ARBA00022840"/>
    </source>
</evidence>
<dbReference type="FunFam" id="3.40.50.300:FF:000527">
    <property type="entry name" value="Tyrosine-protein kinase etk"/>
    <property type="match status" value="1"/>
</dbReference>
<keyword evidence="22" id="KW-1185">Reference proteome</keyword>
<dbReference type="Pfam" id="PF13614">
    <property type="entry name" value="AAA_31"/>
    <property type="match status" value="1"/>
</dbReference>
<keyword evidence="8 17" id="KW-0812">Transmembrane</keyword>
<evidence type="ECO:0000256" key="13">
    <source>
        <dbReference type="ARBA" id="ARBA00023136"/>
    </source>
</evidence>
<evidence type="ECO:0000256" key="12">
    <source>
        <dbReference type="ARBA" id="ARBA00022989"/>
    </source>
</evidence>
<evidence type="ECO:0000259" key="19">
    <source>
        <dbReference type="Pfam" id="PF13614"/>
    </source>
</evidence>
<dbReference type="InterPro" id="IPR050445">
    <property type="entry name" value="Bact_polysacc_biosynth/exp"/>
</dbReference>
<proteinExistence type="inferred from homology"/>
<gene>
    <name evidence="21" type="ORF">DBT_0987</name>
</gene>
<evidence type="ECO:0000256" key="10">
    <source>
        <dbReference type="ARBA" id="ARBA00022777"/>
    </source>
</evidence>
<dbReference type="InterPro" id="IPR032807">
    <property type="entry name" value="GNVR"/>
</dbReference>
<keyword evidence="11" id="KW-0067">ATP-binding</keyword>
<keyword evidence="9" id="KW-0547">Nucleotide-binding</keyword>
<dbReference type="Gene3D" id="3.40.50.300">
    <property type="entry name" value="P-loop containing nucleotide triphosphate hydrolases"/>
    <property type="match status" value="1"/>
</dbReference>
<evidence type="ECO:0000313" key="21">
    <source>
        <dbReference type="EMBL" id="OCC15636.1"/>
    </source>
</evidence>
<evidence type="ECO:0000256" key="4">
    <source>
        <dbReference type="ARBA" id="ARBA00011903"/>
    </source>
</evidence>
<dbReference type="Pfam" id="PF13807">
    <property type="entry name" value="GNVR"/>
    <property type="match status" value="1"/>
</dbReference>
<dbReference type="PANTHER" id="PTHR32309:SF13">
    <property type="entry name" value="FERRIC ENTEROBACTIN TRANSPORT PROTEIN FEPE"/>
    <property type="match status" value="1"/>
</dbReference>
<evidence type="ECO:0000256" key="8">
    <source>
        <dbReference type="ARBA" id="ARBA00022692"/>
    </source>
</evidence>
<feature type="domain" description="AAA" evidence="19">
    <location>
        <begin position="540"/>
        <end position="686"/>
    </location>
</feature>
<dbReference type="PANTHER" id="PTHR32309">
    <property type="entry name" value="TYROSINE-PROTEIN KINASE"/>
    <property type="match status" value="1"/>
</dbReference>
<feature type="domain" description="Tyrosine-protein kinase G-rich" evidence="20">
    <location>
        <begin position="399"/>
        <end position="469"/>
    </location>
</feature>
<dbReference type="InterPro" id="IPR003856">
    <property type="entry name" value="LPS_length_determ_N"/>
</dbReference>
<evidence type="ECO:0000256" key="2">
    <source>
        <dbReference type="ARBA" id="ARBA00007316"/>
    </source>
</evidence>
<feature type="coiled-coil region" evidence="16">
    <location>
        <begin position="225"/>
        <end position="328"/>
    </location>
</feature>
<evidence type="ECO:0000256" key="5">
    <source>
        <dbReference type="ARBA" id="ARBA00022475"/>
    </source>
</evidence>
<reference evidence="21 22" key="1">
    <citation type="submission" date="2016-06" db="EMBL/GenBank/DDBJ databases">
        <title>Respiratory ammonification of nitrate coupled to the oxidation of elemental sulfur in deep-sea autotrophic thermophilic bacteria.</title>
        <authorList>
            <person name="Slobodkina G.B."/>
            <person name="Mardanov A.V."/>
            <person name="Ravin N.V."/>
            <person name="Frolova A.A."/>
            <person name="Viryasiv M.B."/>
            <person name="Chernyh N.A."/>
            <person name="Bonch-Osmolovskaya E.A."/>
            <person name="Slobodkin A.I."/>
        </authorList>
    </citation>
    <scope>NUCLEOTIDE SEQUENCE [LARGE SCALE GENOMIC DNA]</scope>
    <source>
        <strain evidence="21 22">S69</strain>
    </source>
</reference>
<dbReference type="InterPro" id="IPR027417">
    <property type="entry name" value="P-loop_NTPase"/>
</dbReference>
<evidence type="ECO:0000313" key="22">
    <source>
        <dbReference type="Proteomes" id="UP000093080"/>
    </source>
</evidence>
<keyword evidence="13 17" id="KW-0472">Membrane</keyword>
<dbReference type="GO" id="GO:0042802">
    <property type="term" value="F:identical protein binding"/>
    <property type="evidence" value="ECO:0007669"/>
    <property type="project" value="UniProtKB-ARBA"/>
</dbReference>
<comment type="caution">
    <text evidence="21">The sequence shown here is derived from an EMBL/GenBank/DDBJ whole genome shotgun (WGS) entry which is preliminary data.</text>
</comment>
<evidence type="ECO:0000256" key="17">
    <source>
        <dbReference type="SAM" id="Phobius"/>
    </source>
</evidence>
<comment type="subcellular location">
    <subcellularLocation>
        <location evidence="1">Cell inner membrane</location>
        <topology evidence="1">Multi-pass membrane protein</topology>
    </subcellularLocation>
</comment>
<dbReference type="RefSeq" id="WP_083186631.1">
    <property type="nucleotide sequence ID" value="NZ_MAGO01000004.1"/>
</dbReference>
<keyword evidence="7" id="KW-0808">Transferase</keyword>
<evidence type="ECO:0000256" key="3">
    <source>
        <dbReference type="ARBA" id="ARBA00008883"/>
    </source>
</evidence>
<dbReference type="NCBIfam" id="TIGR01007">
    <property type="entry name" value="eps_fam"/>
    <property type="match status" value="1"/>
</dbReference>
<evidence type="ECO:0000256" key="15">
    <source>
        <dbReference type="ARBA" id="ARBA00051245"/>
    </source>
</evidence>
<keyword evidence="10 21" id="KW-0418">Kinase</keyword>
<keyword evidence="16" id="KW-0175">Coiled coil</keyword>
<evidence type="ECO:0000256" key="6">
    <source>
        <dbReference type="ARBA" id="ARBA00022519"/>
    </source>
</evidence>
<keyword evidence="6" id="KW-0997">Cell inner membrane</keyword>
<evidence type="ECO:0000256" key="1">
    <source>
        <dbReference type="ARBA" id="ARBA00004429"/>
    </source>
</evidence>
<dbReference type="EC" id="2.7.10.2" evidence="4"/>
<evidence type="ECO:0000256" key="16">
    <source>
        <dbReference type="SAM" id="Coils"/>
    </source>
</evidence>
<comment type="similarity">
    <text evidence="2">Belongs to the CpsD/CapB family.</text>
</comment>
<feature type="coiled-coil region" evidence="16">
    <location>
        <begin position="365"/>
        <end position="399"/>
    </location>
</feature>
<evidence type="ECO:0000259" key="20">
    <source>
        <dbReference type="Pfam" id="PF13807"/>
    </source>
</evidence>
<comment type="similarity">
    <text evidence="3">Belongs to the etk/wzc family.</text>
</comment>
<dbReference type="GO" id="GO:0005524">
    <property type="term" value="F:ATP binding"/>
    <property type="evidence" value="ECO:0007669"/>
    <property type="project" value="UniProtKB-KW"/>
</dbReference>
<sequence>MEVQQINEQEIHLRDYIRVLKKRKKIIITFATITIAVVVLATLAATPYYKASVQVLIERNYDAELMGRMYIPYDPEFLETQFNIIKSRNVIDRVVKKLKLDTAYRQHFFKEEQRSFLAPVVSWIKDTIKSVMPSKKGTAQDEEDISLEAQVKPPSDADIIAKIIQSRLSAKPVPNTKIVTISYMDENPVLASLIVNTIAEAYMDEMLDIKMNASRYSIKWMTLKAEEEKKKLEASERALQAYTREHDIVTVEDRLAVIPQKLQEFSTQLSKAQAKRKELEEVYRQIQQAGNDTAALEALPIFSENKTLQSLRDQILKADQHIAELSKKYGPKHPLMIKAVEDREVLLREKQKELQRIVHSTEMNYKLAKSTEENLKDLLEQTKQELINLKDRMIQYDILKREADTNRALYDALIKRIKQQSASEQTQTVNIWVVKKAEVPVAPATPKKKRNLLLAVVLGLFGGIGMAFFVEYLDNTVKSVEEVEQKTGLPVLTVVADVKEKHESIDRQVLEHPRGPIAESFRALRSQLMLSSAEHPPRSILISSAVEGEGKTALVVNLATTLSEANRSVLAIDCDLRKPRLHKAFNLVNDKGLSSYLVGEAGEQDVIVNLSEPKIDVMTSGPIPPNPAELLASNRMEELVTRMKDKYDFVLFDSSPILSATDSQILSRLAEGTILVIRAGETTFEQLQGALRLFRSVNANILGIVLNGVDLGKNEQYYYHGYYSYYGSE</sequence>
<dbReference type="AlphaFoldDB" id="A0A1B9F6V0"/>
<feature type="transmembrane region" description="Helical" evidence="17">
    <location>
        <begin position="26"/>
        <end position="49"/>
    </location>
</feature>
<feature type="domain" description="Polysaccharide chain length determinant N-terminal" evidence="18">
    <location>
        <begin position="10"/>
        <end position="98"/>
    </location>
</feature>
<dbReference type="EMBL" id="MAGO01000004">
    <property type="protein sequence ID" value="OCC15636.1"/>
    <property type="molecule type" value="Genomic_DNA"/>
</dbReference>
<keyword evidence="14" id="KW-0829">Tyrosine-protein kinase</keyword>
<protein>
    <recommendedName>
        <fullName evidence="4">non-specific protein-tyrosine kinase</fullName>
        <ecNumber evidence="4">2.7.10.2</ecNumber>
    </recommendedName>
</protein>
<dbReference type="Pfam" id="PF02706">
    <property type="entry name" value="Wzz"/>
    <property type="match status" value="1"/>
</dbReference>
<dbReference type="CDD" id="cd05387">
    <property type="entry name" value="BY-kinase"/>
    <property type="match status" value="1"/>
</dbReference>
<keyword evidence="12 17" id="KW-1133">Transmembrane helix</keyword>
<organism evidence="21 22">
    <name type="scientific">Dissulfuribacter thermophilus</name>
    <dbReference type="NCBI Taxonomy" id="1156395"/>
    <lineage>
        <taxon>Bacteria</taxon>
        <taxon>Pseudomonadati</taxon>
        <taxon>Thermodesulfobacteriota</taxon>
        <taxon>Dissulfuribacteria</taxon>
        <taxon>Dissulfuribacterales</taxon>
        <taxon>Dissulfuribacteraceae</taxon>
        <taxon>Dissulfuribacter</taxon>
    </lineage>
</organism>
<keyword evidence="5" id="KW-1003">Cell membrane</keyword>
<dbReference type="PATRIC" id="fig|1156395.6.peg.1006"/>
<accession>A0A1B9F6V0</accession>
<dbReference type="GO" id="GO:0005886">
    <property type="term" value="C:plasma membrane"/>
    <property type="evidence" value="ECO:0007669"/>
    <property type="project" value="UniProtKB-SubCell"/>
</dbReference>
<dbReference type="InterPro" id="IPR025669">
    <property type="entry name" value="AAA_dom"/>
</dbReference>
<evidence type="ECO:0000256" key="7">
    <source>
        <dbReference type="ARBA" id="ARBA00022679"/>
    </source>
</evidence>
<evidence type="ECO:0000256" key="9">
    <source>
        <dbReference type="ARBA" id="ARBA00022741"/>
    </source>
</evidence>
<name>A0A1B9F6V0_9BACT</name>
<dbReference type="GO" id="GO:0004715">
    <property type="term" value="F:non-membrane spanning protein tyrosine kinase activity"/>
    <property type="evidence" value="ECO:0007669"/>
    <property type="project" value="UniProtKB-EC"/>
</dbReference>
<comment type="catalytic activity">
    <reaction evidence="15">
        <text>L-tyrosyl-[protein] + ATP = O-phospho-L-tyrosyl-[protein] + ADP + H(+)</text>
        <dbReference type="Rhea" id="RHEA:10596"/>
        <dbReference type="Rhea" id="RHEA-COMP:10136"/>
        <dbReference type="Rhea" id="RHEA-COMP:20101"/>
        <dbReference type="ChEBI" id="CHEBI:15378"/>
        <dbReference type="ChEBI" id="CHEBI:30616"/>
        <dbReference type="ChEBI" id="CHEBI:46858"/>
        <dbReference type="ChEBI" id="CHEBI:61978"/>
        <dbReference type="ChEBI" id="CHEBI:456216"/>
        <dbReference type="EC" id="2.7.10.2"/>
    </reaction>
</comment>
<dbReference type="InterPro" id="IPR005702">
    <property type="entry name" value="Wzc-like_C"/>
</dbReference>
<evidence type="ECO:0000259" key="18">
    <source>
        <dbReference type="Pfam" id="PF02706"/>
    </source>
</evidence>
<dbReference type="STRING" id="1156395.DBT_0987"/>
<dbReference type="Proteomes" id="UP000093080">
    <property type="component" value="Unassembled WGS sequence"/>
</dbReference>